<reference evidence="1" key="1">
    <citation type="journal article" date="2019" name="bioRxiv">
        <title>The Genome of the Zebra Mussel, Dreissena polymorpha: A Resource for Invasive Species Research.</title>
        <authorList>
            <person name="McCartney M.A."/>
            <person name="Auch B."/>
            <person name="Kono T."/>
            <person name="Mallez S."/>
            <person name="Zhang Y."/>
            <person name="Obille A."/>
            <person name="Becker A."/>
            <person name="Abrahante J.E."/>
            <person name="Garbe J."/>
            <person name="Badalamenti J.P."/>
            <person name="Herman A."/>
            <person name="Mangelson H."/>
            <person name="Liachko I."/>
            <person name="Sullivan S."/>
            <person name="Sone E.D."/>
            <person name="Koren S."/>
            <person name="Silverstein K.A.T."/>
            <person name="Beckman K.B."/>
            <person name="Gohl D.M."/>
        </authorList>
    </citation>
    <scope>NUCLEOTIDE SEQUENCE</scope>
    <source>
        <strain evidence="1">Duluth1</strain>
        <tissue evidence="1">Whole animal</tissue>
    </source>
</reference>
<evidence type="ECO:0000313" key="1">
    <source>
        <dbReference type="EMBL" id="KAH3871285.1"/>
    </source>
</evidence>
<evidence type="ECO:0000313" key="2">
    <source>
        <dbReference type="Proteomes" id="UP000828390"/>
    </source>
</evidence>
<reference evidence="1" key="2">
    <citation type="submission" date="2020-11" db="EMBL/GenBank/DDBJ databases">
        <authorList>
            <person name="McCartney M.A."/>
            <person name="Auch B."/>
            <person name="Kono T."/>
            <person name="Mallez S."/>
            <person name="Becker A."/>
            <person name="Gohl D.M."/>
            <person name="Silverstein K.A.T."/>
            <person name="Koren S."/>
            <person name="Bechman K.B."/>
            <person name="Herman A."/>
            <person name="Abrahante J.E."/>
            <person name="Garbe J."/>
        </authorList>
    </citation>
    <scope>NUCLEOTIDE SEQUENCE</scope>
    <source>
        <strain evidence="1">Duluth1</strain>
        <tissue evidence="1">Whole animal</tissue>
    </source>
</reference>
<name>A0A9D4M7R4_DREPO</name>
<dbReference type="EMBL" id="JAIWYP010000002">
    <property type="protein sequence ID" value="KAH3871285.1"/>
    <property type="molecule type" value="Genomic_DNA"/>
</dbReference>
<keyword evidence="2" id="KW-1185">Reference proteome</keyword>
<sequence length="274" mass="31129">MERKARTQRRVSQRDGSTAENVCSCVLRREARLQRKGCDGSTSEIRRLDLKECVFSLTSERRLDLRGGSSSERLDLRECLDRGSISEILGSTSERMLGLIEWVLRRESRLQRGGLTSDSCVLRRLDKGGRPQRLDLRECVLRREARPQRRVCRVCVKKGGSISENIVESVCLRVCVLICVGGLTSERRLDIRECMMARPHRVFVEKGGLTSEIEGSSHRVYCKLKRECVEKGAGHHLRVCVKKGARPHIRVCCVLRWEARPQRTVGVLKGESTS</sequence>
<proteinExistence type="predicted"/>
<organism evidence="1 2">
    <name type="scientific">Dreissena polymorpha</name>
    <name type="common">Zebra mussel</name>
    <name type="synonym">Mytilus polymorpha</name>
    <dbReference type="NCBI Taxonomy" id="45954"/>
    <lineage>
        <taxon>Eukaryota</taxon>
        <taxon>Metazoa</taxon>
        <taxon>Spiralia</taxon>
        <taxon>Lophotrochozoa</taxon>
        <taxon>Mollusca</taxon>
        <taxon>Bivalvia</taxon>
        <taxon>Autobranchia</taxon>
        <taxon>Heteroconchia</taxon>
        <taxon>Euheterodonta</taxon>
        <taxon>Imparidentia</taxon>
        <taxon>Neoheterodontei</taxon>
        <taxon>Myida</taxon>
        <taxon>Dreissenoidea</taxon>
        <taxon>Dreissenidae</taxon>
        <taxon>Dreissena</taxon>
    </lineage>
</organism>
<gene>
    <name evidence="1" type="ORF">DPMN_034482</name>
</gene>
<dbReference type="Proteomes" id="UP000828390">
    <property type="component" value="Unassembled WGS sequence"/>
</dbReference>
<protein>
    <submittedName>
        <fullName evidence="1">Uncharacterized protein</fullName>
    </submittedName>
</protein>
<dbReference type="AlphaFoldDB" id="A0A9D4M7R4"/>
<comment type="caution">
    <text evidence="1">The sequence shown here is derived from an EMBL/GenBank/DDBJ whole genome shotgun (WGS) entry which is preliminary data.</text>
</comment>
<accession>A0A9D4M7R4</accession>